<dbReference type="RefSeq" id="XP_003039411.1">
    <property type="nucleotide sequence ID" value="XM_003039365.1"/>
</dbReference>
<dbReference type="Proteomes" id="UP000005206">
    <property type="component" value="Unassembled WGS sequence"/>
</dbReference>
<dbReference type="AlphaFoldDB" id="C7ZQL3"/>
<proteinExistence type="predicted"/>
<dbReference type="VEuPathDB" id="FungiDB:NECHADRAFT_56225"/>
<dbReference type="InParanoid" id="C7ZQL3"/>
<feature type="transmembrane region" description="Helical" evidence="1">
    <location>
        <begin position="26"/>
        <end position="43"/>
    </location>
</feature>
<protein>
    <submittedName>
        <fullName evidence="2">Uncharacterized protein</fullName>
    </submittedName>
</protein>
<organism evidence="2 3">
    <name type="scientific">Fusarium vanettenii (strain ATCC MYA-4622 / CBS 123669 / FGSC 9596 / NRRL 45880 / 77-13-4)</name>
    <name type="common">Fusarium solani subsp. pisi</name>
    <dbReference type="NCBI Taxonomy" id="660122"/>
    <lineage>
        <taxon>Eukaryota</taxon>
        <taxon>Fungi</taxon>
        <taxon>Dikarya</taxon>
        <taxon>Ascomycota</taxon>
        <taxon>Pezizomycotina</taxon>
        <taxon>Sordariomycetes</taxon>
        <taxon>Hypocreomycetidae</taxon>
        <taxon>Hypocreales</taxon>
        <taxon>Nectriaceae</taxon>
        <taxon>Fusarium</taxon>
        <taxon>Fusarium solani species complex</taxon>
        <taxon>Fusarium vanettenii</taxon>
    </lineage>
</organism>
<feature type="non-terminal residue" evidence="2">
    <location>
        <position position="1"/>
    </location>
</feature>
<evidence type="ECO:0000313" key="2">
    <source>
        <dbReference type="EMBL" id="EEU33698.1"/>
    </source>
</evidence>
<dbReference type="HOGENOM" id="CLU_3147236_0_0_1"/>
<sequence length="49" mass="5867">FRPIENIIAKYNINFANIYNFNKTNFIIGIIINKIIIIGIKRYKRLKLI</sequence>
<dbReference type="KEGG" id="nhe:NECHADRAFT_56225"/>
<dbReference type="GeneID" id="9666929"/>
<evidence type="ECO:0000313" key="3">
    <source>
        <dbReference type="Proteomes" id="UP000005206"/>
    </source>
</evidence>
<name>C7ZQL3_FUSV7</name>
<accession>C7ZQL3</accession>
<keyword evidence="1" id="KW-0812">Transmembrane</keyword>
<evidence type="ECO:0000256" key="1">
    <source>
        <dbReference type="SAM" id="Phobius"/>
    </source>
</evidence>
<gene>
    <name evidence="2" type="ORF">NECHADRAFT_56225</name>
</gene>
<keyword evidence="1" id="KW-0472">Membrane</keyword>
<dbReference type="EMBL" id="GG698999">
    <property type="protein sequence ID" value="EEU33698.1"/>
    <property type="molecule type" value="Genomic_DNA"/>
</dbReference>
<reference evidence="2 3" key="1">
    <citation type="journal article" date="2009" name="PLoS Genet.">
        <title>The genome of Nectria haematococca: contribution of supernumerary chromosomes to gene expansion.</title>
        <authorList>
            <person name="Coleman J.J."/>
            <person name="Rounsley S.D."/>
            <person name="Rodriguez-Carres M."/>
            <person name="Kuo A."/>
            <person name="Wasmann C.C."/>
            <person name="Grimwood J."/>
            <person name="Schmutz J."/>
            <person name="Taga M."/>
            <person name="White G.J."/>
            <person name="Zhou S."/>
            <person name="Schwartz D.C."/>
            <person name="Freitag M."/>
            <person name="Ma L.J."/>
            <person name="Danchin E.G."/>
            <person name="Henrissat B."/>
            <person name="Coutinho P.M."/>
            <person name="Nelson D.R."/>
            <person name="Straney D."/>
            <person name="Napoli C.A."/>
            <person name="Barker B.M."/>
            <person name="Gribskov M."/>
            <person name="Rep M."/>
            <person name="Kroken S."/>
            <person name="Molnar I."/>
            <person name="Rensing C."/>
            <person name="Kennell J.C."/>
            <person name="Zamora J."/>
            <person name="Farman M.L."/>
            <person name="Selker E.U."/>
            <person name="Salamov A."/>
            <person name="Shapiro H."/>
            <person name="Pangilinan J."/>
            <person name="Lindquist E."/>
            <person name="Lamers C."/>
            <person name="Grigoriev I.V."/>
            <person name="Geiser D.M."/>
            <person name="Covert S.F."/>
            <person name="Temporini E."/>
            <person name="Vanetten H.D."/>
        </authorList>
    </citation>
    <scope>NUCLEOTIDE SEQUENCE [LARGE SCALE GENOMIC DNA]</scope>
    <source>
        <strain evidence="3">ATCC MYA-4622 / CBS 123669 / FGSC 9596 / NRRL 45880 / 77-13-4</strain>
    </source>
</reference>
<keyword evidence="3" id="KW-1185">Reference proteome</keyword>
<keyword evidence="1" id="KW-1133">Transmembrane helix</keyword>